<dbReference type="Gene3D" id="2.60.40.680">
    <property type="match status" value="1"/>
</dbReference>
<proteinExistence type="predicted"/>
<dbReference type="GO" id="GO:0000272">
    <property type="term" value="P:polysaccharide catabolic process"/>
    <property type="evidence" value="ECO:0007669"/>
    <property type="project" value="InterPro"/>
</dbReference>
<evidence type="ECO:0000313" key="3">
    <source>
        <dbReference type="Proteomes" id="UP000610373"/>
    </source>
</evidence>
<accession>A0A811T7C7</accession>
<dbReference type="Proteomes" id="UP000610373">
    <property type="component" value="Unassembled WGS sequence"/>
</dbReference>
<dbReference type="SUPFAM" id="SSF49384">
    <property type="entry name" value="Carbohydrate-binding domain"/>
    <property type="match status" value="1"/>
</dbReference>
<dbReference type="InterPro" id="IPR002102">
    <property type="entry name" value="Cohesin_dom"/>
</dbReference>
<dbReference type="CDD" id="cd08547">
    <property type="entry name" value="Type_II_cohesin"/>
    <property type="match status" value="1"/>
</dbReference>
<dbReference type="GO" id="GO:0030246">
    <property type="term" value="F:carbohydrate binding"/>
    <property type="evidence" value="ECO:0007669"/>
    <property type="project" value="InterPro"/>
</dbReference>
<feature type="domain" description="Cohesin" evidence="1">
    <location>
        <begin position="37"/>
        <end position="168"/>
    </location>
</feature>
<dbReference type="EMBL" id="CAJHIO010000005">
    <property type="protein sequence ID" value="CAD6491503.1"/>
    <property type="molecule type" value="Genomic_DNA"/>
</dbReference>
<dbReference type="AlphaFoldDB" id="A0A811T7C7"/>
<dbReference type="Gene3D" id="2.60.40.10">
    <property type="entry name" value="Immunoglobulins"/>
    <property type="match status" value="1"/>
</dbReference>
<comment type="caution">
    <text evidence="2">The sequence shown here is derived from an EMBL/GenBank/DDBJ whole genome shotgun (WGS) entry which is preliminary data.</text>
</comment>
<dbReference type="InterPro" id="IPR036439">
    <property type="entry name" value="Dockerin_dom_sf"/>
</dbReference>
<organism evidence="2 3">
    <name type="scientific">Candidatus Argoarchaeum ethanivorans</name>
    <dbReference type="NCBI Taxonomy" id="2608793"/>
    <lineage>
        <taxon>Archaea</taxon>
        <taxon>Methanobacteriati</taxon>
        <taxon>Methanobacteriota</taxon>
        <taxon>Stenosarchaea group</taxon>
        <taxon>Methanomicrobia</taxon>
        <taxon>Methanosarcinales</taxon>
        <taxon>Methanosarcinales incertae sedis</taxon>
        <taxon>GOM Arc I cluster</taxon>
        <taxon>Candidatus Argoarchaeum</taxon>
    </lineage>
</organism>
<protein>
    <submittedName>
        <fullName evidence="2">Cohesin domain protein</fullName>
    </submittedName>
</protein>
<sequence>MEDKKMKTKASIGVVGIAVFLVLVGAVSAVDATTVSVEPATQTVKSGDSFSVDINITDVTYMGMDQALLNFDPTAMQATGIVEGDFLKSAGTTSPYTGIDNTAGTAIFCYSLQTQGVGVSGNGTLATINFDTIPEAECTFDLTLTNILLADGNGDPITVDVTVDGEVKLDNTPPTVDITAPEDGHWFDSEDVVISFHPWDNKADMLNYSIYDDGVEVANGTAANCSNKEVNLGVLTECDHVINVTVEDYAGKTNSSEVTIHVDLYPPTVDIMSPGQGLIYPNLCARLNFTAADPGVCPSGINWTAYSLDGGANVTITGNTTIEITTPCDHTLIVYAKDEVGKENSSAVTFALWPGDVYEQAGQTGKVNGFDLQRLAWAFMSEPGDPNWNERADLKCDNVVNGFDLQRLAWNFMNDYTVICGPV</sequence>
<dbReference type="SUPFAM" id="SSF63446">
    <property type="entry name" value="Type I dockerin domain"/>
    <property type="match status" value="1"/>
</dbReference>
<dbReference type="Gene3D" id="1.10.1330.10">
    <property type="entry name" value="Dockerin domain"/>
    <property type="match status" value="1"/>
</dbReference>
<dbReference type="Pfam" id="PF00963">
    <property type="entry name" value="Cohesin"/>
    <property type="match status" value="1"/>
</dbReference>
<name>A0A811T7C7_9EURY</name>
<evidence type="ECO:0000313" key="2">
    <source>
        <dbReference type="EMBL" id="CAD6491503.1"/>
    </source>
</evidence>
<evidence type="ECO:0000259" key="1">
    <source>
        <dbReference type="Pfam" id="PF00963"/>
    </source>
</evidence>
<gene>
    <name evidence="2" type="ORF">CHKLHMKO_00133</name>
</gene>
<reference evidence="2" key="1">
    <citation type="submission" date="2020-10" db="EMBL/GenBank/DDBJ databases">
        <authorList>
            <person name="Hahn C.J."/>
            <person name="Laso-Perez R."/>
            <person name="Vulcano F."/>
            <person name="Vaziourakis K.-M."/>
            <person name="Stokke R."/>
            <person name="Steen I.H."/>
            <person name="Teske A."/>
            <person name="Boetius A."/>
            <person name="Liebeke M."/>
            <person name="Amann R."/>
            <person name="Knittel K."/>
        </authorList>
    </citation>
    <scope>NUCLEOTIDE SEQUENCE</scope>
    <source>
        <strain evidence="2">Gfbio:e3339647-f889-4370-9287-4fb5cb688e4c:AG392O15_GoMArc1</strain>
    </source>
</reference>
<dbReference type="InterPro" id="IPR008965">
    <property type="entry name" value="CBM2/CBM3_carb-bd_dom_sf"/>
</dbReference>
<dbReference type="InterPro" id="IPR013783">
    <property type="entry name" value="Ig-like_fold"/>
</dbReference>